<keyword evidence="2" id="KW-1185">Reference proteome</keyword>
<dbReference type="AlphaFoldDB" id="A0A4Q9KWR5"/>
<evidence type="ECO:0000313" key="1">
    <source>
        <dbReference type="EMBL" id="TBT99338.1"/>
    </source>
</evidence>
<dbReference type="Proteomes" id="UP000291404">
    <property type="component" value="Unassembled WGS sequence"/>
</dbReference>
<comment type="caution">
    <text evidence="1">The sequence shown here is derived from an EMBL/GenBank/DDBJ whole genome shotgun (WGS) entry which is preliminary data.</text>
</comment>
<gene>
    <name evidence="1" type="ORF">CWI36_2013p0020</name>
</gene>
<accession>A0A4Q9KWR5</accession>
<organism evidence="1 2">
    <name type="scientific">Hamiltosporidium magnivora</name>
    <dbReference type="NCBI Taxonomy" id="148818"/>
    <lineage>
        <taxon>Eukaryota</taxon>
        <taxon>Fungi</taxon>
        <taxon>Fungi incertae sedis</taxon>
        <taxon>Microsporidia</taxon>
        <taxon>Dubosqiidae</taxon>
        <taxon>Hamiltosporidium</taxon>
    </lineage>
</organism>
<name>A0A4Q9KWR5_9MICR</name>
<proteinExistence type="predicted"/>
<dbReference type="EMBL" id="PITI01002013">
    <property type="protein sequence ID" value="TBT99338.1"/>
    <property type="molecule type" value="Genomic_DNA"/>
</dbReference>
<sequence length="110" mass="13284">MTEKIFLKHLNLESSYMNDQMKNFLYILSEIYDFSRLNSIFLTFYQFTKIDFKFFPKMNNLKFVDINFYGLTERIAFKKVFENSNLFDKVISITIHLTKITPEDIHLWGS</sequence>
<reference evidence="1 2" key="1">
    <citation type="submission" date="2017-12" db="EMBL/GenBank/DDBJ databases">
        <authorList>
            <person name="Pombert J.-F."/>
            <person name="Haag K.L."/>
            <person name="Ebert D."/>
        </authorList>
    </citation>
    <scope>NUCLEOTIDE SEQUENCE [LARGE SCALE GENOMIC DNA]</scope>
    <source>
        <strain evidence="1">BE-OM-2</strain>
    </source>
</reference>
<protein>
    <submittedName>
        <fullName evidence="1">Uncharacterized protein</fullName>
    </submittedName>
</protein>
<evidence type="ECO:0000313" key="2">
    <source>
        <dbReference type="Proteomes" id="UP000291404"/>
    </source>
</evidence>
<dbReference type="VEuPathDB" id="MicrosporidiaDB:CWI36_2013p0020"/>
<dbReference type="SUPFAM" id="SSF52047">
    <property type="entry name" value="RNI-like"/>
    <property type="match status" value="1"/>
</dbReference>